<proteinExistence type="inferred from homology"/>
<evidence type="ECO:0000256" key="4">
    <source>
        <dbReference type="ARBA" id="ARBA00011718"/>
    </source>
</evidence>
<comment type="similarity">
    <text evidence="3">Belongs to the YajC family.</text>
</comment>
<comment type="function">
    <text evidence="1">The SecYEG-SecDF-YajC-YidC holo-translocon (HTL) protein secretase/insertase is a supercomplex required for protein secretion, insertion of proteins into membranes, and assembly of membrane protein complexes. While the SecYEG complex is essential for assembly of a number of proteins and complexes, the SecDF-YajC-YidC subcomplex facilitates these functions.</text>
</comment>
<evidence type="ECO:0000256" key="5">
    <source>
        <dbReference type="ARBA" id="ARBA00014962"/>
    </source>
</evidence>
<sequence length="114" mass="12119">MFLSAAYAQDAAAQQPNFFTSLIPFVLMAVVFYFLLIRPQQQARKKHQAMVAGVKRGDEVLTSGGILGKVVKAPEGDECTIEIAEGVQVRVVKATLTDVRGKGTAAAAPAKTKA</sequence>
<keyword evidence="6" id="KW-0813">Transport</keyword>
<evidence type="ECO:0000256" key="3">
    <source>
        <dbReference type="ARBA" id="ARBA00006742"/>
    </source>
</evidence>
<gene>
    <name evidence="14" type="ORF">GGQ59_002900</name>
</gene>
<dbReference type="NCBIfam" id="TIGR00739">
    <property type="entry name" value="yajC"/>
    <property type="match status" value="1"/>
</dbReference>
<keyword evidence="10 13" id="KW-1133">Transmembrane helix</keyword>
<name>A0A840I8S4_9PROT</name>
<evidence type="ECO:0000256" key="12">
    <source>
        <dbReference type="ARBA" id="ARBA00023136"/>
    </source>
</evidence>
<accession>A0A840I8S4</accession>
<keyword evidence="9" id="KW-0653">Protein transport</keyword>
<dbReference type="AlphaFoldDB" id="A0A840I8S4"/>
<dbReference type="GO" id="GO:0015031">
    <property type="term" value="P:protein transport"/>
    <property type="evidence" value="ECO:0007669"/>
    <property type="project" value="UniProtKB-KW"/>
</dbReference>
<dbReference type="PANTHER" id="PTHR33909:SF1">
    <property type="entry name" value="SEC TRANSLOCON ACCESSORY COMPLEX SUBUNIT YAJC"/>
    <property type="match status" value="1"/>
</dbReference>
<reference evidence="14 15" key="1">
    <citation type="submission" date="2020-08" db="EMBL/GenBank/DDBJ databases">
        <title>Genomic Encyclopedia of Type Strains, Phase IV (KMG-IV): sequencing the most valuable type-strain genomes for metagenomic binning, comparative biology and taxonomic classification.</title>
        <authorList>
            <person name="Goeker M."/>
        </authorList>
    </citation>
    <scope>NUCLEOTIDE SEQUENCE [LARGE SCALE GENOMIC DNA]</scope>
    <source>
        <strain evidence="14 15">DSM 102850</strain>
    </source>
</reference>
<dbReference type="Pfam" id="PF02699">
    <property type="entry name" value="YajC"/>
    <property type="match status" value="1"/>
</dbReference>
<dbReference type="Proteomes" id="UP000563524">
    <property type="component" value="Unassembled WGS sequence"/>
</dbReference>
<evidence type="ECO:0000256" key="2">
    <source>
        <dbReference type="ARBA" id="ARBA00004162"/>
    </source>
</evidence>
<comment type="subunit">
    <text evidence="4">Part of the SecDF-YidC-YajC translocase complex. The SecDF-YidC-YajC translocase forms a supercomplex with SecYEG, called the holo-translocon (HTL).</text>
</comment>
<keyword evidence="15" id="KW-1185">Reference proteome</keyword>
<evidence type="ECO:0000256" key="8">
    <source>
        <dbReference type="ARBA" id="ARBA00022692"/>
    </source>
</evidence>
<keyword evidence="7" id="KW-1003">Cell membrane</keyword>
<dbReference type="SMART" id="SM01323">
    <property type="entry name" value="YajC"/>
    <property type="match status" value="1"/>
</dbReference>
<dbReference type="InterPro" id="IPR003849">
    <property type="entry name" value="Preprotein_translocase_YajC"/>
</dbReference>
<comment type="subcellular location">
    <subcellularLocation>
        <location evidence="2">Cell membrane</location>
        <topology evidence="2">Single-pass membrane protein</topology>
    </subcellularLocation>
</comment>
<evidence type="ECO:0000256" key="13">
    <source>
        <dbReference type="SAM" id="Phobius"/>
    </source>
</evidence>
<evidence type="ECO:0000256" key="1">
    <source>
        <dbReference type="ARBA" id="ARBA00002061"/>
    </source>
</evidence>
<comment type="caution">
    <text evidence="14">The sequence shown here is derived from an EMBL/GenBank/DDBJ whole genome shotgun (WGS) entry which is preliminary data.</text>
</comment>
<evidence type="ECO:0000313" key="15">
    <source>
        <dbReference type="Proteomes" id="UP000563524"/>
    </source>
</evidence>
<dbReference type="EMBL" id="JACHOB010000008">
    <property type="protein sequence ID" value="MBB4660350.1"/>
    <property type="molecule type" value="Genomic_DNA"/>
</dbReference>
<evidence type="ECO:0000313" key="14">
    <source>
        <dbReference type="EMBL" id="MBB4660350.1"/>
    </source>
</evidence>
<evidence type="ECO:0000256" key="11">
    <source>
        <dbReference type="ARBA" id="ARBA00023010"/>
    </source>
</evidence>
<dbReference type="PANTHER" id="PTHR33909">
    <property type="entry name" value="SEC TRANSLOCON ACCESSORY COMPLEX SUBUNIT YAJC"/>
    <property type="match status" value="1"/>
</dbReference>
<dbReference type="PRINTS" id="PR01853">
    <property type="entry name" value="YAJCTRNLCASE"/>
</dbReference>
<evidence type="ECO:0000256" key="10">
    <source>
        <dbReference type="ARBA" id="ARBA00022989"/>
    </source>
</evidence>
<evidence type="ECO:0000256" key="7">
    <source>
        <dbReference type="ARBA" id="ARBA00022475"/>
    </source>
</evidence>
<evidence type="ECO:0000256" key="9">
    <source>
        <dbReference type="ARBA" id="ARBA00022927"/>
    </source>
</evidence>
<keyword evidence="8 13" id="KW-0812">Transmembrane</keyword>
<keyword evidence="11" id="KW-0811">Translocation</keyword>
<keyword evidence="12 13" id="KW-0472">Membrane</keyword>
<evidence type="ECO:0000256" key="6">
    <source>
        <dbReference type="ARBA" id="ARBA00022448"/>
    </source>
</evidence>
<feature type="transmembrane region" description="Helical" evidence="13">
    <location>
        <begin position="18"/>
        <end position="37"/>
    </location>
</feature>
<dbReference type="RefSeq" id="WP_183819813.1">
    <property type="nucleotide sequence ID" value="NZ_JACHOB010000008.1"/>
</dbReference>
<dbReference type="GO" id="GO:0005886">
    <property type="term" value="C:plasma membrane"/>
    <property type="evidence" value="ECO:0007669"/>
    <property type="project" value="UniProtKB-SubCell"/>
</dbReference>
<organism evidence="14 15">
    <name type="scientific">Parvularcula dongshanensis</name>
    <dbReference type="NCBI Taxonomy" id="1173995"/>
    <lineage>
        <taxon>Bacteria</taxon>
        <taxon>Pseudomonadati</taxon>
        <taxon>Pseudomonadota</taxon>
        <taxon>Alphaproteobacteria</taxon>
        <taxon>Parvularculales</taxon>
        <taxon>Parvularculaceae</taxon>
        <taxon>Parvularcula</taxon>
    </lineage>
</organism>
<protein>
    <recommendedName>
        <fullName evidence="5">Sec translocon accessory complex subunit YajC</fullName>
    </recommendedName>
</protein>